<proteinExistence type="predicted"/>
<accession>A0A427YPD4</accession>
<keyword evidence="2" id="KW-1185">Reference proteome</keyword>
<comment type="caution">
    <text evidence="1">The sequence shown here is derived from an EMBL/GenBank/DDBJ whole genome shotgun (WGS) entry which is preliminary data.</text>
</comment>
<dbReference type="EMBL" id="RSCD01000005">
    <property type="protein sequence ID" value="RSH92974.1"/>
    <property type="molecule type" value="Genomic_DNA"/>
</dbReference>
<evidence type="ECO:0000313" key="1">
    <source>
        <dbReference type="EMBL" id="RSH92974.1"/>
    </source>
</evidence>
<gene>
    <name evidence="1" type="ORF">EHS25_008422</name>
</gene>
<sequence length="116" mass="12815">MCRSWPNLFLGVVNQTTNDGVYEEFDELAHEIAGRVMSDGSLKNIPYEVMTPEYNHHGKLGLSIRQEEVVCHWVISSVAVSVKLSTTEGEPISTDLLHDLRFSSPAVDADATANPE</sequence>
<dbReference type="Proteomes" id="UP000279259">
    <property type="component" value="Unassembled WGS sequence"/>
</dbReference>
<dbReference type="AlphaFoldDB" id="A0A427YPD4"/>
<evidence type="ECO:0000313" key="2">
    <source>
        <dbReference type="Proteomes" id="UP000279259"/>
    </source>
</evidence>
<protein>
    <submittedName>
        <fullName evidence="1">Uncharacterized protein</fullName>
    </submittedName>
</protein>
<organism evidence="1 2">
    <name type="scientific">Saitozyma podzolica</name>
    <dbReference type="NCBI Taxonomy" id="1890683"/>
    <lineage>
        <taxon>Eukaryota</taxon>
        <taxon>Fungi</taxon>
        <taxon>Dikarya</taxon>
        <taxon>Basidiomycota</taxon>
        <taxon>Agaricomycotina</taxon>
        <taxon>Tremellomycetes</taxon>
        <taxon>Tremellales</taxon>
        <taxon>Trimorphomycetaceae</taxon>
        <taxon>Saitozyma</taxon>
    </lineage>
</organism>
<name>A0A427YPD4_9TREE</name>
<reference evidence="1 2" key="1">
    <citation type="submission" date="2018-11" db="EMBL/GenBank/DDBJ databases">
        <title>Genome sequence of Saitozyma podzolica DSM 27192.</title>
        <authorList>
            <person name="Aliyu H."/>
            <person name="Gorte O."/>
            <person name="Ochsenreither K."/>
        </authorList>
    </citation>
    <scope>NUCLEOTIDE SEQUENCE [LARGE SCALE GENOMIC DNA]</scope>
    <source>
        <strain evidence="1 2">DSM 27192</strain>
    </source>
</reference>